<protein>
    <submittedName>
        <fullName evidence="1">3-methyladenine DNA glycosylase</fullName>
    </submittedName>
</protein>
<proteinExistence type="predicted"/>
<keyword evidence="2" id="KW-1185">Reference proteome</keyword>
<accession>A0A967EAC1</accession>
<sequence length="297" mass="33720">MERWHEDRWRAAAQAHEARVDAAVAGHLHRRDRGIRHPVEDFLFQYYRHQPSHLRVWHPGLGIALEGARERAAWPFYTYADRAAFVDDVAFASDRQGLVRSTVALLRATLERPATFSCFGLHEWAMVYRSAPADIRHTGLPLRLGHDGTDAVVEQHPLRCSHFDAYRFFTDPAKPRNSVALQADSRTAYEQPGCLHAGMDLYKHAYRLSPAVGSDLVMDCFELAREIRTLDMQASPYDVSSLGLEPVAIETTEGRAEYARRQREFSERARPLRERLLAAVAPLRTAAPARRAASARR</sequence>
<organism evidence="1 2">
    <name type="scientific">Metallococcus carri</name>
    <dbReference type="NCBI Taxonomy" id="1656884"/>
    <lineage>
        <taxon>Bacteria</taxon>
        <taxon>Bacillati</taxon>
        <taxon>Actinomycetota</taxon>
        <taxon>Actinomycetes</taxon>
        <taxon>Micrococcales</taxon>
        <taxon>Dermacoccaceae</taxon>
        <taxon>Metallococcus</taxon>
    </lineage>
</organism>
<reference evidence="1" key="1">
    <citation type="submission" date="2020-03" db="EMBL/GenBank/DDBJ databases">
        <title>Draft sequencing of Calidifontibacter sp. DB0510.</title>
        <authorList>
            <person name="Kim D.-U."/>
        </authorList>
    </citation>
    <scope>NUCLEOTIDE SEQUENCE</scope>
    <source>
        <strain evidence="1">DB0510</strain>
    </source>
</reference>
<gene>
    <name evidence="1" type="ORF">G9U51_08060</name>
</gene>
<comment type="caution">
    <text evidence="1">The sequence shown here is derived from an EMBL/GenBank/DDBJ whole genome shotgun (WGS) entry which is preliminary data.</text>
</comment>
<dbReference type="RefSeq" id="WP_166195827.1">
    <property type="nucleotide sequence ID" value="NZ_JAAOIV010000005.1"/>
</dbReference>
<evidence type="ECO:0000313" key="2">
    <source>
        <dbReference type="Proteomes" id="UP000744769"/>
    </source>
</evidence>
<dbReference type="AlphaFoldDB" id="A0A967EAC1"/>
<name>A0A967EAC1_9MICO</name>
<dbReference type="Proteomes" id="UP000744769">
    <property type="component" value="Unassembled WGS sequence"/>
</dbReference>
<dbReference type="EMBL" id="JAAOIV010000005">
    <property type="protein sequence ID" value="NHN55729.1"/>
    <property type="molecule type" value="Genomic_DNA"/>
</dbReference>
<evidence type="ECO:0000313" key="1">
    <source>
        <dbReference type="EMBL" id="NHN55729.1"/>
    </source>
</evidence>